<dbReference type="RefSeq" id="WP_243856112.1">
    <property type="nucleotide sequence ID" value="NZ_QNSF01000002.1"/>
</dbReference>
<dbReference type="EMBL" id="QNSF01000002">
    <property type="protein sequence ID" value="RBP95972.1"/>
    <property type="molecule type" value="Genomic_DNA"/>
</dbReference>
<dbReference type="Pfam" id="PF13450">
    <property type="entry name" value="NAD_binding_8"/>
    <property type="match status" value="1"/>
</dbReference>
<dbReference type="Proteomes" id="UP000252731">
    <property type="component" value="Unassembled WGS sequence"/>
</dbReference>
<organism evidence="1 2">
    <name type="scientific">Cytobacillus firmus</name>
    <name type="common">Bacillus firmus</name>
    <dbReference type="NCBI Taxonomy" id="1399"/>
    <lineage>
        <taxon>Bacteria</taxon>
        <taxon>Bacillati</taxon>
        <taxon>Bacillota</taxon>
        <taxon>Bacilli</taxon>
        <taxon>Bacillales</taxon>
        <taxon>Bacillaceae</taxon>
        <taxon>Cytobacillus</taxon>
    </lineage>
</organism>
<reference evidence="1 2" key="1">
    <citation type="submission" date="2018-06" db="EMBL/GenBank/DDBJ databases">
        <title>Freshwater and sediment microbial communities from various areas in North America, analyzing microbe dynamics in response to fracking.</title>
        <authorList>
            <person name="Lamendella R."/>
        </authorList>
    </citation>
    <scope>NUCLEOTIDE SEQUENCE [LARGE SCALE GENOMIC DNA]</scope>
    <source>
        <strain evidence="1 2">14_TX</strain>
    </source>
</reference>
<evidence type="ECO:0000313" key="1">
    <source>
        <dbReference type="EMBL" id="RBP95972.1"/>
    </source>
</evidence>
<protein>
    <submittedName>
        <fullName evidence="1">Putative NAD(P)-binding protein</fullName>
    </submittedName>
</protein>
<keyword evidence="2" id="KW-1185">Reference proteome</keyword>
<name>A0A366K3S4_CYTFI</name>
<gene>
    <name evidence="1" type="ORF">DFO70_102299</name>
</gene>
<sequence>MSGLVAAALLKAAEHDVTVLEAHKGLAAEYLH</sequence>
<evidence type="ECO:0000313" key="2">
    <source>
        <dbReference type="Proteomes" id="UP000252731"/>
    </source>
</evidence>
<proteinExistence type="predicted"/>
<accession>A0A366K3S4</accession>
<dbReference type="AlphaFoldDB" id="A0A366K3S4"/>
<comment type="caution">
    <text evidence="1">The sequence shown here is derived from an EMBL/GenBank/DDBJ whole genome shotgun (WGS) entry which is preliminary data.</text>
</comment>